<feature type="non-terminal residue" evidence="1">
    <location>
        <position position="1"/>
    </location>
</feature>
<dbReference type="EMBL" id="HAEA01006770">
    <property type="protein sequence ID" value="SBQ35250.1"/>
    <property type="molecule type" value="Transcribed_RNA"/>
</dbReference>
<accession>A0A1A8DLM2</accession>
<dbReference type="AlphaFoldDB" id="A0A1A8DLM2"/>
<organism evidence="1">
    <name type="scientific">Nothobranchius kadleci</name>
    <name type="common">African annual killifish</name>
    <dbReference type="NCBI Taxonomy" id="1051664"/>
    <lineage>
        <taxon>Eukaryota</taxon>
        <taxon>Metazoa</taxon>
        <taxon>Chordata</taxon>
        <taxon>Craniata</taxon>
        <taxon>Vertebrata</taxon>
        <taxon>Euteleostomi</taxon>
        <taxon>Actinopterygii</taxon>
        <taxon>Neopterygii</taxon>
        <taxon>Teleostei</taxon>
        <taxon>Neoteleostei</taxon>
        <taxon>Acanthomorphata</taxon>
        <taxon>Ovalentaria</taxon>
        <taxon>Atherinomorphae</taxon>
        <taxon>Cyprinodontiformes</taxon>
        <taxon>Nothobranchiidae</taxon>
        <taxon>Nothobranchius</taxon>
    </lineage>
</organism>
<proteinExistence type="predicted"/>
<reference evidence="1" key="2">
    <citation type="submission" date="2016-06" db="EMBL/GenBank/DDBJ databases">
        <title>The genome of a short-lived fish provides insights into sex chromosome evolution and the genetic control of aging.</title>
        <authorList>
            <person name="Reichwald K."/>
            <person name="Felder M."/>
            <person name="Petzold A."/>
            <person name="Koch P."/>
            <person name="Groth M."/>
            <person name="Platzer M."/>
        </authorList>
    </citation>
    <scope>NUCLEOTIDE SEQUENCE</scope>
    <source>
        <tissue evidence="1">Brain</tissue>
    </source>
</reference>
<gene>
    <name evidence="1" type="primary">Nfu_g_1_004292</name>
</gene>
<name>A0A1A8DLM2_NOTKA</name>
<sequence>LTRTRGDFLGWSISTEQRSESTHSHLAATWPRFGMQIHRHRPE</sequence>
<evidence type="ECO:0000313" key="1">
    <source>
        <dbReference type="EMBL" id="SBQ35250.1"/>
    </source>
</evidence>
<protein>
    <submittedName>
        <fullName evidence="1">Uncharacterized protein</fullName>
    </submittedName>
</protein>
<reference evidence="1" key="1">
    <citation type="submission" date="2016-05" db="EMBL/GenBank/DDBJ databases">
        <authorList>
            <person name="Lavstsen T."/>
            <person name="Jespersen J.S."/>
        </authorList>
    </citation>
    <scope>NUCLEOTIDE SEQUENCE</scope>
    <source>
        <tissue evidence="1">Brain</tissue>
    </source>
</reference>